<dbReference type="InterPro" id="IPR036890">
    <property type="entry name" value="HATPase_C_sf"/>
</dbReference>
<dbReference type="InterPro" id="IPR003661">
    <property type="entry name" value="HisK_dim/P_dom"/>
</dbReference>
<feature type="domain" description="Histidine kinase" evidence="18">
    <location>
        <begin position="469"/>
        <end position="691"/>
    </location>
</feature>
<dbReference type="SMART" id="SM00448">
    <property type="entry name" value="REC"/>
    <property type="match status" value="1"/>
</dbReference>
<keyword evidence="13 17" id="KW-0472">Membrane</keyword>
<dbReference type="InterPro" id="IPR011006">
    <property type="entry name" value="CheY-like_superfamily"/>
</dbReference>
<feature type="domain" description="HPt" evidence="21">
    <location>
        <begin position="870"/>
        <end position="969"/>
    </location>
</feature>
<dbReference type="PANTHER" id="PTHR45339:SF1">
    <property type="entry name" value="HYBRID SIGNAL TRANSDUCTION HISTIDINE KINASE J"/>
    <property type="match status" value="1"/>
</dbReference>
<evidence type="ECO:0000256" key="6">
    <source>
        <dbReference type="ARBA" id="ARBA00022679"/>
    </source>
</evidence>
<keyword evidence="7 17" id="KW-0812">Transmembrane</keyword>
<dbReference type="SMART" id="SM00388">
    <property type="entry name" value="HisKA"/>
    <property type="match status" value="1"/>
</dbReference>
<dbReference type="EMBL" id="CP000771">
    <property type="protein sequence ID" value="ABS61124.1"/>
    <property type="molecule type" value="Genomic_DNA"/>
</dbReference>
<dbReference type="HOGENOM" id="CLU_000445_114_15_0"/>
<dbReference type="PRINTS" id="PR00344">
    <property type="entry name" value="BCTRLSENSOR"/>
</dbReference>
<dbReference type="InterPro" id="IPR008207">
    <property type="entry name" value="Sig_transdc_His_kin_Hpt_dom"/>
</dbReference>
<evidence type="ECO:0000256" key="13">
    <source>
        <dbReference type="ARBA" id="ARBA00023136"/>
    </source>
</evidence>
<dbReference type="Gene3D" id="1.10.287.130">
    <property type="match status" value="1"/>
</dbReference>
<dbReference type="Pfam" id="PF00072">
    <property type="entry name" value="Response_reg"/>
    <property type="match status" value="1"/>
</dbReference>
<dbReference type="InterPro" id="IPR036641">
    <property type="entry name" value="HPT_dom_sf"/>
</dbReference>
<feature type="transmembrane region" description="Helical" evidence="17">
    <location>
        <begin position="12"/>
        <end position="33"/>
    </location>
</feature>
<keyword evidence="23" id="KW-1185">Reference proteome</keyword>
<evidence type="ECO:0000256" key="8">
    <source>
        <dbReference type="ARBA" id="ARBA00022741"/>
    </source>
</evidence>
<dbReference type="STRING" id="381764.Fnod_1277"/>
<dbReference type="Gene3D" id="1.20.120.160">
    <property type="entry name" value="HPT domain"/>
    <property type="match status" value="1"/>
</dbReference>
<dbReference type="PROSITE" id="PS50112">
    <property type="entry name" value="PAS"/>
    <property type="match status" value="1"/>
</dbReference>
<comment type="subcellular location">
    <subcellularLocation>
        <location evidence="2">Cell membrane</location>
        <topology evidence="2">Multi-pass membrane protein</topology>
    </subcellularLocation>
</comment>
<evidence type="ECO:0000259" key="21">
    <source>
        <dbReference type="PROSITE" id="PS50894"/>
    </source>
</evidence>
<dbReference type="eggNOG" id="COG2205">
    <property type="taxonomic scope" value="Bacteria"/>
</dbReference>
<dbReference type="KEGG" id="fno:Fnod_1277"/>
<name>A7HMJ1_FERNB</name>
<dbReference type="OrthoDB" id="112712at2"/>
<evidence type="ECO:0000256" key="15">
    <source>
        <dbReference type="PROSITE-ProRule" id="PRU00110"/>
    </source>
</evidence>
<keyword evidence="6 22" id="KW-0808">Transferase</keyword>
<dbReference type="Gene3D" id="3.30.565.10">
    <property type="entry name" value="Histidine kinase-like ATPase, C-terminal domain"/>
    <property type="match status" value="1"/>
</dbReference>
<keyword evidence="4" id="KW-1003">Cell membrane</keyword>
<dbReference type="EC" id="2.7.13.3" evidence="3"/>
<feature type="modified residue" description="4-aspartylphosphate" evidence="16">
    <location>
        <position position="761"/>
    </location>
</feature>
<dbReference type="Pfam" id="PF08448">
    <property type="entry name" value="PAS_4"/>
    <property type="match status" value="1"/>
</dbReference>
<dbReference type="CDD" id="cd00082">
    <property type="entry name" value="HisKA"/>
    <property type="match status" value="1"/>
</dbReference>
<dbReference type="SMART" id="SM00073">
    <property type="entry name" value="HPT"/>
    <property type="match status" value="1"/>
</dbReference>
<dbReference type="PROSITE" id="PS50109">
    <property type="entry name" value="HIS_KIN"/>
    <property type="match status" value="1"/>
</dbReference>
<comment type="catalytic activity">
    <reaction evidence="1">
        <text>ATP + protein L-histidine = ADP + protein N-phospho-L-histidine.</text>
        <dbReference type="EC" id="2.7.13.3"/>
    </reaction>
</comment>
<proteinExistence type="predicted"/>
<keyword evidence="10" id="KW-0067">ATP-binding</keyword>
<dbReference type="CDD" id="cd00088">
    <property type="entry name" value="HPT"/>
    <property type="match status" value="1"/>
</dbReference>
<dbReference type="InterPro" id="IPR003594">
    <property type="entry name" value="HATPase_dom"/>
</dbReference>
<reference evidence="22 23" key="2">
    <citation type="journal article" date="2009" name="Proc. Natl. Acad. Sci. U.S.A.">
        <title>On the chimeric nature, thermophilic origin, and phylogenetic placement of the Thermotogales.</title>
        <authorList>
            <person name="Zhaxybayeva O."/>
            <person name="Swithers K.S."/>
            <person name="Lapierre P."/>
            <person name="Fournier G.P."/>
            <person name="Bickhart D.M."/>
            <person name="DeBoy R.T."/>
            <person name="Nelson K.E."/>
            <person name="Nesbo C.L."/>
            <person name="Doolittle W.F."/>
            <person name="Gogarten J.P."/>
            <person name="Noll K.M."/>
        </authorList>
    </citation>
    <scope>NUCLEOTIDE SEQUENCE [LARGE SCALE GENOMIC DNA]</scope>
    <source>
        <strain evidence="23">ATCC 35602 / DSM 5306 / Rt17-B1</strain>
    </source>
</reference>
<evidence type="ECO:0000256" key="16">
    <source>
        <dbReference type="PROSITE-ProRule" id="PRU00169"/>
    </source>
</evidence>
<keyword evidence="9 22" id="KW-0418">Kinase</keyword>
<evidence type="ECO:0000256" key="17">
    <source>
        <dbReference type="SAM" id="Phobius"/>
    </source>
</evidence>
<keyword evidence="12" id="KW-0902">Two-component regulatory system</keyword>
<dbReference type="CDD" id="cd17546">
    <property type="entry name" value="REC_hyHK_CKI1_RcsC-like"/>
    <property type="match status" value="1"/>
</dbReference>
<dbReference type="InterPro" id="IPR013656">
    <property type="entry name" value="PAS_4"/>
</dbReference>
<dbReference type="SUPFAM" id="SSF47384">
    <property type="entry name" value="Homodimeric domain of signal transducing histidine kinase"/>
    <property type="match status" value="1"/>
</dbReference>
<dbReference type="RefSeq" id="WP_011994433.1">
    <property type="nucleotide sequence ID" value="NC_009718.1"/>
</dbReference>
<reference evidence="22 23" key="1">
    <citation type="submission" date="2007-07" db="EMBL/GenBank/DDBJ databases">
        <title>Complete sequence of Fervidobacterium nodosum Rt17-B1.</title>
        <authorList>
            <consortium name="US DOE Joint Genome Institute"/>
            <person name="Copeland A."/>
            <person name="Lucas S."/>
            <person name="Lapidus A."/>
            <person name="Barry K."/>
            <person name="Glavina del Rio T."/>
            <person name="Dalin E."/>
            <person name="Tice H."/>
            <person name="Pitluck S."/>
            <person name="Saunders E."/>
            <person name="Brettin T."/>
            <person name="Bruce D."/>
            <person name="Detter J.C."/>
            <person name="Han C."/>
            <person name="Schmutz J."/>
            <person name="Larimer F."/>
            <person name="Land M."/>
            <person name="Hauser L."/>
            <person name="Kyrpides N."/>
            <person name="Mikhailova N."/>
            <person name="Nelson K."/>
            <person name="Gogarten J.P."/>
            <person name="Noll K."/>
            <person name="Richardson P."/>
        </authorList>
    </citation>
    <scope>NUCLEOTIDE SEQUENCE [LARGE SCALE GENOMIC DNA]</scope>
    <source>
        <strain evidence="23">ATCC 35602 / DSM 5306 / Rt17-B1</strain>
    </source>
</reference>
<dbReference type="PROSITE" id="PS50894">
    <property type="entry name" value="HPT"/>
    <property type="match status" value="1"/>
</dbReference>
<evidence type="ECO:0000256" key="12">
    <source>
        <dbReference type="ARBA" id="ARBA00023012"/>
    </source>
</evidence>
<dbReference type="Pfam" id="PF01627">
    <property type="entry name" value="Hpt"/>
    <property type="match status" value="1"/>
</dbReference>
<dbReference type="Proteomes" id="UP000002415">
    <property type="component" value="Chromosome"/>
</dbReference>
<dbReference type="Pfam" id="PF00512">
    <property type="entry name" value="HisKA"/>
    <property type="match status" value="1"/>
</dbReference>
<keyword evidence="8" id="KW-0547">Nucleotide-binding</keyword>
<dbReference type="InterPro" id="IPR001789">
    <property type="entry name" value="Sig_transdc_resp-reg_receiver"/>
</dbReference>
<dbReference type="InterPro" id="IPR036097">
    <property type="entry name" value="HisK_dim/P_sf"/>
</dbReference>
<dbReference type="SUPFAM" id="SSF55781">
    <property type="entry name" value="GAF domain-like"/>
    <property type="match status" value="1"/>
</dbReference>
<dbReference type="SUPFAM" id="SSF52172">
    <property type="entry name" value="CheY-like"/>
    <property type="match status" value="1"/>
</dbReference>
<evidence type="ECO:0000256" key="4">
    <source>
        <dbReference type="ARBA" id="ARBA00022475"/>
    </source>
</evidence>
<organism evidence="22 23">
    <name type="scientific">Fervidobacterium nodosum (strain ATCC 35602 / DSM 5306 / Rt17-B1)</name>
    <dbReference type="NCBI Taxonomy" id="381764"/>
    <lineage>
        <taxon>Bacteria</taxon>
        <taxon>Thermotogati</taxon>
        <taxon>Thermotogota</taxon>
        <taxon>Thermotogae</taxon>
        <taxon>Thermotogales</taxon>
        <taxon>Fervidobacteriaceae</taxon>
        <taxon>Fervidobacterium</taxon>
    </lineage>
</organism>
<keyword evidence="5 16" id="KW-0597">Phosphoprotein</keyword>
<dbReference type="PROSITE" id="PS50110">
    <property type="entry name" value="RESPONSE_REGULATORY"/>
    <property type="match status" value="1"/>
</dbReference>
<keyword evidence="11 17" id="KW-1133">Transmembrane helix</keyword>
<dbReference type="FunFam" id="3.30.565.10:FF:000010">
    <property type="entry name" value="Sensor histidine kinase RcsC"/>
    <property type="match status" value="1"/>
</dbReference>
<dbReference type="SUPFAM" id="SSF55785">
    <property type="entry name" value="PYP-like sensor domain (PAS domain)"/>
    <property type="match status" value="1"/>
</dbReference>
<evidence type="ECO:0000256" key="14">
    <source>
        <dbReference type="ARBA" id="ARBA00023306"/>
    </source>
</evidence>
<evidence type="ECO:0000313" key="22">
    <source>
        <dbReference type="EMBL" id="ABS61124.1"/>
    </source>
</evidence>
<dbReference type="InterPro" id="IPR004358">
    <property type="entry name" value="Sig_transdc_His_kin-like_C"/>
</dbReference>
<dbReference type="AlphaFoldDB" id="A7HMJ1"/>
<evidence type="ECO:0000313" key="23">
    <source>
        <dbReference type="Proteomes" id="UP000002415"/>
    </source>
</evidence>
<gene>
    <name evidence="22" type="ordered locus">Fnod_1277</name>
</gene>
<evidence type="ECO:0000259" key="20">
    <source>
        <dbReference type="PROSITE" id="PS50112"/>
    </source>
</evidence>
<accession>A7HMJ1</accession>
<dbReference type="GO" id="GO:0005886">
    <property type="term" value="C:plasma membrane"/>
    <property type="evidence" value="ECO:0007669"/>
    <property type="project" value="UniProtKB-SubCell"/>
</dbReference>
<dbReference type="SMART" id="SM00091">
    <property type="entry name" value="PAS"/>
    <property type="match status" value="2"/>
</dbReference>
<evidence type="ECO:0000256" key="5">
    <source>
        <dbReference type="ARBA" id="ARBA00022553"/>
    </source>
</evidence>
<feature type="domain" description="Response regulatory" evidence="19">
    <location>
        <begin position="712"/>
        <end position="826"/>
    </location>
</feature>
<evidence type="ECO:0000256" key="7">
    <source>
        <dbReference type="ARBA" id="ARBA00022692"/>
    </source>
</evidence>
<dbReference type="eggNOG" id="COG3829">
    <property type="taxonomic scope" value="Bacteria"/>
</dbReference>
<dbReference type="SUPFAM" id="SSF55874">
    <property type="entry name" value="ATPase domain of HSP90 chaperone/DNA topoisomerase II/histidine kinase"/>
    <property type="match status" value="1"/>
</dbReference>
<evidence type="ECO:0000256" key="10">
    <source>
        <dbReference type="ARBA" id="ARBA00022840"/>
    </source>
</evidence>
<dbReference type="InterPro" id="IPR005467">
    <property type="entry name" value="His_kinase_dom"/>
</dbReference>
<dbReference type="GO" id="GO:0000155">
    <property type="term" value="F:phosphorelay sensor kinase activity"/>
    <property type="evidence" value="ECO:0007669"/>
    <property type="project" value="InterPro"/>
</dbReference>
<sequence length="969" mass="110936">MIPLSLNIIYIILKMNIDLTAFGLMASIIILFYESQKKYGLDFREVAKEITFDSTNDMIVLIDKEEHILSYNKSFSSMVKEFLGIEELAYKNISEILSQECISVIRNGYGIVEKFGRYFQISVVDIKEKVKNSKFEGKAVFFHEITDIKKLEEEVIAESKKYQTLFEFSPLGILVEDSNGNILDVNPEFCKINCLRKEELIGQHVSILAPKEDYEQVIKNIKEIISGKTLIHTVRNLSRSGEVKYLELYERKITLPDGKDGILSIQKDITKIVMAQKVIKSLAKYQQIILQLALNIINTPVEKIDKEIKRAIELIAKELNTNRIRVYKFSADGSFNSISNWFYSNNPIENTFVSFNIKDISGKELDELMAGKQFSIAKQNVSNEFIKKMFGENSISLITPIKINENVIGFISAAFKEDRALTVAEKRIFLLLATLLANSEIRKKYEEELIKAKQEAEKANQAKSIFLANMSHEIRTPLNGIIGFTNLLKETKLDEKQEKYVSIILKSSELLLEIINDILDLAKIESGKYQLEPLETNLKMELQSSLLLYEAKAKEKNVEYEIRIDKEISDCLILDSVRLQQVMFNLINNAIKFTPAGGSVKVFVKKISEDEEHENIRFSVIDTGIGIPKEKLEKIFEPFEQASVSVTKKYGGTGLGLAISNLIVSMMGSKIIVESEEEKGSHFYFDLKLKKCSKKEITQDMKTIKSKKYNAKVLVAEDYEINRILIEEILNKYDIKPDFAVNGKEAVEMALNKDYDIIFMDVLMPEMDGIEATKKIKAIKPNLPIIALTAHALKSVKEEVLSVGMNDYITKPIKIADLERVLNKFCSHLESSEKSEKEARIFNANIVGEKREINEIEKDIEITKQEQGFDEEFMKELIKMFINSTKESILNIRNALPKVDFKTIQREAHSIKGAARSLNFNSIGELAYQLEIKAKEKDDSFDYETHLTQIEEKLRNVINFFRIKYEKNN</sequence>
<feature type="domain" description="PAS" evidence="20">
    <location>
        <begin position="158"/>
        <end position="228"/>
    </location>
</feature>
<dbReference type="InterPro" id="IPR000014">
    <property type="entry name" value="PAS"/>
</dbReference>
<dbReference type="NCBIfam" id="TIGR00229">
    <property type="entry name" value="sensory_box"/>
    <property type="match status" value="1"/>
</dbReference>
<evidence type="ECO:0000256" key="11">
    <source>
        <dbReference type="ARBA" id="ARBA00022989"/>
    </source>
</evidence>
<dbReference type="Gene3D" id="3.30.450.20">
    <property type="entry name" value="PAS domain"/>
    <property type="match status" value="1"/>
</dbReference>
<dbReference type="SMART" id="SM00387">
    <property type="entry name" value="HATPase_c"/>
    <property type="match status" value="1"/>
</dbReference>
<evidence type="ECO:0000256" key="3">
    <source>
        <dbReference type="ARBA" id="ARBA00012438"/>
    </source>
</evidence>
<evidence type="ECO:0000259" key="19">
    <source>
        <dbReference type="PROSITE" id="PS50110"/>
    </source>
</evidence>
<evidence type="ECO:0000256" key="9">
    <source>
        <dbReference type="ARBA" id="ARBA00022777"/>
    </source>
</evidence>
<protein>
    <recommendedName>
        <fullName evidence="3">histidine kinase</fullName>
        <ecNumber evidence="3">2.7.13.3</ecNumber>
    </recommendedName>
</protein>
<dbReference type="SUPFAM" id="SSF47226">
    <property type="entry name" value="Histidine-containing phosphotransfer domain, HPT domain"/>
    <property type="match status" value="1"/>
</dbReference>
<dbReference type="GO" id="GO:0005524">
    <property type="term" value="F:ATP binding"/>
    <property type="evidence" value="ECO:0007669"/>
    <property type="project" value="UniProtKB-KW"/>
</dbReference>
<evidence type="ECO:0000259" key="18">
    <source>
        <dbReference type="PROSITE" id="PS50109"/>
    </source>
</evidence>
<dbReference type="Gene3D" id="3.40.50.2300">
    <property type="match status" value="1"/>
</dbReference>
<dbReference type="InterPro" id="IPR035965">
    <property type="entry name" value="PAS-like_dom_sf"/>
</dbReference>
<evidence type="ECO:0000256" key="2">
    <source>
        <dbReference type="ARBA" id="ARBA00004651"/>
    </source>
</evidence>
<dbReference type="PANTHER" id="PTHR45339">
    <property type="entry name" value="HYBRID SIGNAL TRANSDUCTION HISTIDINE KINASE J"/>
    <property type="match status" value="1"/>
</dbReference>
<feature type="modified residue" description="Phosphohistidine" evidence="15">
    <location>
        <position position="909"/>
    </location>
</feature>
<dbReference type="Pfam" id="PF02518">
    <property type="entry name" value="HATPase_c"/>
    <property type="match status" value="1"/>
</dbReference>
<dbReference type="CDD" id="cd16922">
    <property type="entry name" value="HATPase_EvgS-ArcB-TorS-like"/>
    <property type="match status" value="1"/>
</dbReference>
<dbReference type="CDD" id="cd00130">
    <property type="entry name" value="PAS"/>
    <property type="match status" value="1"/>
</dbReference>
<keyword evidence="14" id="KW-0131">Cell cycle</keyword>
<dbReference type="FunFam" id="1.10.287.130:FF:000038">
    <property type="entry name" value="Sensory transduction histidine kinase"/>
    <property type="match status" value="1"/>
</dbReference>
<evidence type="ECO:0000256" key="1">
    <source>
        <dbReference type="ARBA" id="ARBA00000085"/>
    </source>
</evidence>